<dbReference type="EMBL" id="UOEY01000013">
    <property type="protein sequence ID" value="VAW35346.1"/>
    <property type="molecule type" value="Genomic_DNA"/>
</dbReference>
<evidence type="ECO:0008006" key="3">
    <source>
        <dbReference type="Google" id="ProtNLM"/>
    </source>
</evidence>
<organism evidence="2">
    <name type="scientific">hydrothermal vent metagenome</name>
    <dbReference type="NCBI Taxonomy" id="652676"/>
    <lineage>
        <taxon>unclassified sequences</taxon>
        <taxon>metagenomes</taxon>
        <taxon>ecological metagenomes</taxon>
    </lineage>
</organism>
<evidence type="ECO:0000256" key="1">
    <source>
        <dbReference type="SAM" id="MobiDB-lite"/>
    </source>
</evidence>
<sequence>MGFVKKRWKYFLTSALVLVLAFIVLLPPVLSSNFARRLILARLNERIPGELIVKSWLVGWSQGVLCRNIIYRNPDQGILVTIPKITCSHGLLELAMAPKNLGFISVDSPVIEITSRLKSKLKSVPAKTGSPRPRQEKRKEKDKELGLSPWEGVVAELLVKDGQVNAAAAGGKVTALAQHLESHSFLSDGVVTFDLGFDAGDKKGKVEAQGSLNLPVRQGTLLATLLAKVDVKIANLQLKEILATVASRGDLPAGQGILNADFHLKAAGTRDFQVQGKATLDALRLSGGFLGQDQPVLHNVQLALDCDRKAGRGWQLTRLNLDSDLASLHAAGEYGTARKQLTGRARVKLPILFDLFPHLLRVRKDGQLKSGTLDLNVKLAQVGRTVKLAVKARAAQLGGVFHGRSFVWNKPVSLWLNGEKTGRAVQLSRLELDAPFIHARGRGDLGSFSLEASADLRQAFREIKKFFVFQWSGGGSLNLKATSTLKDDHRYQIDTDFTISKCTLFHAGQLVLPPHQLSFTSRILVPRSFPWQQGSPLDVRLEASSWPGKITLTAGGLQRRSGSFSSRYTVDTNLNLERVADLLQTFGIFHRDTTMAGDLRLNASGFFDRGTLAVRELDGKIAGFVLNRPGLVYHDQNIRLRINKPEVKEQQPVLVHGLVVSKNRAEFFRTGAGNTAVVFPRHSLFLRNVHVSAALGKMTVKELALTDWQRPLSILRSGLKMDVDLKRLAKLLHGMGKLPAQTGLRGSAHLVFDVSRPGPGEQRLSSKLRLRNFSLFRRKKKLYADRDISAAVEMQGRLFSGNAVIKTMALHSGPLEFEATGSLEGTKGKRLLKARGKLTPDLKRVASILHNRFGLDLAMTGRKTEAFILQYPLDEEGVQLKKHFEFFTKLYAGHIRYMGLDLSDLDMPVYLEKGVLHMDFTGQANGGTLDLAPELTLASTPAVLTVPRNSRILTNVRLQKPLVKLLGRVHPLFGLLATPSGLLDVRLNSFSWPLIHRGGRKAAFSVVFDVSRVKLNSSPLLREVLSGFGQEDDRLRLGDKEMTCYGSNGRITCSPVHILVAGSEMVLTGSVGLDQSLQYILQVPLTPGLVGREAYRILKGTMVRVPIRGTIGHPAFDRNMVAETVKDLVQHAAGRAIQQQLEKVLPGLLPGVFGAPPQQ</sequence>
<gene>
    <name evidence="2" type="ORF">MNBD_DELTA04-546</name>
</gene>
<evidence type="ECO:0000313" key="2">
    <source>
        <dbReference type="EMBL" id="VAW35346.1"/>
    </source>
</evidence>
<feature type="compositionally biased region" description="Basic and acidic residues" evidence="1">
    <location>
        <begin position="133"/>
        <end position="144"/>
    </location>
</feature>
<accession>A0A3B0VSU5</accession>
<name>A0A3B0VSU5_9ZZZZ</name>
<dbReference type="AlphaFoldDB" id="A0A3B0VSU5"/>
<feature type="region of interest" description="Disordered" evidence="1">
    <location>
        <begin position="122"/>
        <end position="144"/>
    </location>
</feature>
<reference evidence="2" key="1">
    <citation type="submission" date="2018-06" db="EMBL/GenBank/DDBJ databases">
        <authorList>
            <person name="Zhirakovskaya E."/>
        </authorList>
    </citation>
    <scope>NUCLEOTIDE SEQUENCE</scope>
</reference>
<protein>
    <recommendedName>
        <fullName evidence="3">AsmA-like C-terminal domain-containing protein</fullName>
    </recommendedName>
</protein>
<proteinExistence type="predicted"/>